<sequence>MNSAPALDLTEKTDDRTPADDFVRRQLVKRLSDVICIPASQLTPQERHMAGDVLVEMLREADLETRAGVARRLVMLNEAPRTILLILAKDDIRVAKYILEESKSLTDSDMIQIARKTSAAHHLVMARRRKISDAVVDVLVEFLEEEVVETLLRNKGASFSETAIQRILTVSRQHQPYVHLLVKRDELRPSHGLTMFWWADQKNRKLILHRFGVTREVLQQSCADLYPLAAANGWQDAPVRKALQFIERRQRNRAAIARSKFDNLEAAVEEAGRVGMTRFLADEISYMSGIKPATGAQILSDKTGEALAVLCKATGLKREHLRLIWRALKRPDTDENGVVSAEMETVIAIYDAISVDNAQTILRYWNWSLTSSLTPEVLRYIKRGVIPKEEDFGAAAITAALVFGNRHK</sequence>
<dbReference type="AlphaFoldDB" id="A0A7V5NXX9"/>
<dbReference type="EMBL" id="DROP01000255">
    <property type="protein sequence ID" value="HHI89061.1"/>
    <property type="molecule type" value="Genomic_DNA"/>
</dbReference>
<protein>
    <submittedName>
        <fullName evidence="1">DUF2336 domain-containing protein</fullName>
    </submittedName>
</protein>
<name>A0A7V5NXX9_9PROT</name>
<evidence type="ECO:0000313" key="1">
    <source>
        <dbReference type="EMBL" id="HHI89061.1"/>
    </source>
</evidence>
<dbReference type="Pfam" id="PF10098">
    <property type="entry name" value="DUF2336"/>
    <property type="match status" value="1"/>
</dbReference>
<dbReference type="InterPro" id="IPR019285">
    <property type="entry name" value="DUF2336"/>
</dbReference>
<comment type="caution">
    <text evidence="1">The sequence shown here is derived from an EMBL/GenBank/DDBJ whole genome shotgun (WGS) entry which is preliminary data.</text>
</comment>
<accession>A0A7V5NXX9</accession>
<reference evidence="1" key="1">
    <citation type="journal article" date="2020" name="mSystems">
        <title>Genome- and Community-Level Interaction Insights into Carbon Utilization and Element Cycling Functions of Hydrothermarchaeota in Hydrothermal Sediment.</title>
        <authorList>
            <person name="Zhou Z."/>
            <person name="Liu Y."/>
            <person name="Xu W."/>
            <person name="Pan J."/>
            <person name="Luo Z.H."/>
            <person name="Li M."/>
        </authorList>
    </citation>
    <scope>NUCLEOTIDE SEQUENCE [LARGE SCALE GENOMIC DNA]</scope>
    <source>
        <strain evidence="1">HyVt-538</strain>
    </source>
</reference>
<dbReference type="Proteomes" id="UP000885806">
    <property type="component" value="Unassembled WGS sequence"/>
</dbReference>
<gene>
    <name evidence="1" type="ORF">ENK01_03825</name>
</gene>
<organism evidence="1">
    <name type="scientific">Hellea balneolensis</name>
    <dbReference type="NCBI Taxonomy" id="287478"/>
    <lineage>
        <taxon>Bacteria</taxon>
        <taxon>Pseudomonadati</taxon>
        <taxon>Pseudomonadota</taxon>
        <taxon>Alphaproteobacteria</taxon>
        <taxon>Maricaulales</taxon>
        <taxon>Robiginitomaculaceae</taxon>
        <taxon>Hellea</taxon>
    </lineage>
</organism>
<proteinExistence type="predicted"/>